<protein>
    <submittedName>
        <fullName evidence="4">ROK family protein</fullName>
    </submittedName>
</protein>
<comment type="caution">
    <text evidence="4">The sequence shown here is derived from an EMBL/GenBank/DDBJ whole genome shotgun (WGS) entry which is preliminary data.</text>
</comment>
<dbReference type="InterPro" id="IPR043129">
    <property type="entry name" value="ATPase_NBD"/>
</dbReference>
<dbReference type="GO" id="GO:0005536">
    <property type="term" value="F:D-glucose binding"/>
    <property type="evidence" value="ECO:0007669"/>
    <property type="project" value="InterPro"/>
</dbReference>
<dbReference type="InterPro" id="IPR050201">
    <property type="entry name" value="Bacterial_glucokinase"/>
</dbReference>
<organism evidence="4 5">
    <name type="scientific">SAR86 cluster bacterium</name>
    <dbReference type="NCBI Taxonomy" id="2030880"/>
    <lineage>
        <taxon>Bacteria</taxon>
        <taxon>Pseudomonadati</taxon>
        <taxon>Pseudomonadota</taxon>
        <taxon>Gammaproteobacteria</taxon>
        <taxon>SAR86 cluster</taxon>
    </lineage>
</organism>
<dbReference type="PANTHER" id="PTHR47690:SF1">
    <property type="entry name" value="GLUCOKINASE"/>
    <property type="match status" value="1"/>
</dbReference>
<keyword evidence="1" id="KW-0808">Transferase</keyword>
<keyword evidence="2" id="KW-0418">Kinase</keyword>
<dbReference type="PANTHER" id="PTHR47690">
    <property type="entry name" value="GLUCOKINASE"/>
    <property type="match status" value="1"/>
</dbReference>
<sequence>MSNLLLVDIGGTNMRHAISSSESNVITNICKTVFADMTEFEDKLENLIKENNIDELIASVAGPKINESIAMTNREYVFNTNEIEKKFNLKNCYLLNDWEAIAHSYDYVCDSIINIKEGESYNNTVLYLGPGTGLGASVAINNQFVLATEVGNTTNSTKSLLKNFNIESDTTVTLENIISGTAISNIYHLKSNALLSSEKILEKYIQKDPIAKDVIDSFIKSLAQSLSDLALTFNSGGGILLAGSLMRSLYPIIDKDNFYKNFTLNKFDSHMNMLNLISIGVITRECSPLYGNLSFYKKLKN</sequence>
<dbReference type="CDD" id="cd24008">
    <property type="entry name" value="ASKHA_NBD_GLK"/>
    <property type="match status" value="1"/>
</dbReference>
<dbReference type="GO" id="GO:0006096">
    <property type="term" value="P:glycolytic process"/>
    <property type="evidence" value="ECO:0007669"/>
    <property type="project" value="InterPro"/>
</dbReference>
<comment type="similarity">
    <text evidence="3">Belongs to the bacterial glucokinase family.</text>
</comment>
<dbReference type="Gene3D" id="3.40.367.20">
    <property type="match status" value="1"/>
</dbReference>
<evidence type="ECO:0000256" key="1">
    <source>
        <dbReference type="ARBA" id="ARBA00022679"/>
    </source>
</evidence>
<dbReference type="GO" id="GO:0005524">
    <property type="term" value="F:ATP binding"/>
    <property type="evidence" value="ECO:0007669"/>
    <property type="project" value="InterPro"/>
</dbReference>
<dbReference type="Pfam" id="PF02685">
    <property type="entry name" value="Glucokinase"/>
    <property type="match status" value="1"/>
</dbReference>
<dbReference type="GO" id="GO:0004340">
    <property type="term" value="F:glucokinase activity"/>
    <property type="evidence" value="ECO:0007669"/>
    <property type="project" value="InterPro"/>
</dbReference>
<evidence type="ECO:0000256" key="2">
    <source>
        <dbReference type="ARBA" id="ARBA00022777"/>
    </source>
</evidence>
<dbReference type="GO" id="GO:0005829">
    <property type="term" value="C:cytosol"/>
    <property type="evidence" value="ECO:0007669"/>
    <property type="project" value="TreeGrafter"/>
</dbReference>
<dbReference type="SUPFAM" id="SSF53067">
    <property type="entry name" value="Actin-like ATPase domain"/>
    <property type="match status" value="1"/>
</dbReference>
<evidence type="ECO:0000313" key="4">
    <source>
        <dbReference type="EMBL" id="RZO28515.1"/>
    </source>
</evidence>
<dbReference type="AlphaFoldDB" id="A0A520N525"/>
<accession>A0A520N525</accession>
<proteinExistence type="inferred from homology"/>
<dbReference type="Proteomes" id="UP000315283">
    <property type="component" value="Unassembled WGS sequence"/>
</dbReference>
<evidence type="ECO:0000256" key="3">
    <source>
        <dbReference type="RuleBase" id="RU004046"/>
    </source>
</evidence>
<dbReference type="Gene3D" id="3.30.420.40">
    <property type="match status" value="1"/>
</dbReference>
<name>A0A520N525_9GAMM</name>
<evidence type="ECO:0000313" key="5">
    <source>
        <dbReference type="Proteomes" id="UP000315283"/>
    </source>
</evidence>
<gene>
    <name evidence="4" type="ORF">EVA97_02505</name>
</gene>
<dbReference type="EMBL" id="SHBJ01000012">
    <property type="protein sequence ID" value="RZO28515.1"/>
    <property type="molecule type" value="Genomic_DNA"/>
</dbReference>
<reference evidence="4 5" key="1">
    <citation type="submission" date="2019-02" db="EMBL/GenBank/DDBJ databases">
        <title>Prokaryotic population dynamics and viral predation in marine succession experiment using metagenomics: the confinement effect.</title>
        <authorList>
            <person name="Haro-Moreno J.M."/>
            <person name="Rodriguez-Valera F."/>
            <person name="Lopez-Perez M."/>
        </authorList>
    </citation>
    <scope>NUCLEOTIDE SEQUENCE [LARGE SCALE GENOMIC DNA]</scope>
    <source>
        <strain evidence="4">MED-G164</strain>
    </source>
</reference>
<dbReference type="InterPro" id="IPR003836">
    <property type="entry name" value="Glucokinase"/>
</dbReference>